<evidence type="ECO:0000313" key="5">
    <source>
        <dbReference type="Proteomes" id="UP000216225"/>
    </source>
</evidence>
<keyword evidence="1 4" id="KW-0808">Transferase</keyword>
<accession>A0A3R7F0E0</accession>
<dbReference type="Gene3D" id="3.40.50.150">
    <property type="entry name" value="Vaccinia Virus protein VP39"/>
    <property type="match status" value="1"/>
</dbReference>
<dbReference type="RefSeq" id="WP_094434325.1">
    <property type="nucleotide sequence ID" value="NZ_CP181370.1"/>
</dbReference>
<dbReference type="EMBL" id="NKDB02000001">
    <property type="protein sequence ID" value="RKJ98347.1"/>
    <property type="molecule type" value="Genomic_DNA"/>
</dbReference>
<reference evidence="4 5" key="1">
    <citation type="submission" date="2018-09" db="EMBL/GenBank/DDBJ databases">
        <title>Genome comparison of Alicycliphilus sp. BQ1, a polyurethanolytic bacterium, with its closest phylogenetic relatives Alicycliphilus denitrificans BC and K601, unable to attack polyurethane.</title>
        <authorList>
            <person name="Loza-Tavera H."/>
            <person name="Lozano L."/>
            <person name="Cevallos M."/>
            <person name="Maya-Lucas O."/>
            <person name="Garcia-Mena J."/>
            <person name="Hernandez J."/>
        </authorList>
    </citation>
    <scope>NUCLEOTIDE SEQUENCE [LARGE SCALE GENOMIC DNA]</scope>
    <source>
        <strain evidence="4 5">BQ1</strain>
    </source>
</reference>
<dbReference type="PANTHER" id="PTHR43861:SF3">
    <property type="entry name" value="PUTATIVE (AFU_ORTHOLOGUE AFUA_2G14390)-RELATED"/>
    <property type="match status" value="1"/>
</dbReference>
<proteinExistence type="predicted"/>
<evidence type="ECO:0000256" key="3">
    <source>
        <dbReference type="SAM" id="Coils"/>
    </source>
</evidence>
<evidence type="ECO:0000313" key="4">
    <source>
        <dbReference type="EMBL" id="RKJ98347.1"/>
    </source>
</evidence>
<dbReference type="AlphaFoldDB" id="A0A3R7F0E0"/>
<name>A0A3R7F0E0_9BURK</name>
<dbReference type="SUPFAM" id="SSF53335">
    <property type="entry name" value="S-adenosyl-L-methionine-dependent methyltransferases"/>
    <property type="match status" value="1"/>
</dbReference>
<feature type="coiled-coil region" evidence="3">
    <location>
        <begin position="269"/>
        <end position="317"/>
    </location>
</feature>
<gene>
    <name evidence="4" type="ORF">CE154_000815</name>
</gene>
<dbReference type="InterPro" id="IPR020596">
    <property type="entry name" value="rRNA_Ade_Mease_Trfase_CS"/>
</dbReference>
<keyword evidence="3" id="KW-0175">Coiled coil</keyword>
<organism evidence="4 5">
    <name type="scientific">Alicycliphilus denitrificans</name>
    <dbReference type="NCBI Taxonomy" id="179636"/>
    <lineage>
        <taxon>Bacteria</taxon>
        <taxon>Pseudomonadati</taxon>
        <taxon>Pseudomonadota</taxon>
        <taxon>Betaproteobacteria</taxon>
        <taxon>Burkholderiales</taxon>
        <taxon>Comamonadaceae</taxon>
        <taxon>Alicycliphilus</taxon>
    </lineage>
</organism>
<dbReference type="PANTHER" id="PTHR43861">
    <property type="entry name" value="TRANS-ACONITATE 2-METHYLTRANSFERASE-RELATED"/>
    <property type="match status" value="1"/>
</dbReference>
<dbReference type="Proteomes" id="UP000216225">
    <property type="component" value="Unassembled WGS sequence"/>
</dbReference>
<keyword evidence="4" id="KW-0489">Methyltransferase</keyword>
<dbReference type="GO" id="GO:0000179">
    <property type="term" value="F:rRNA (adenine-N6,N6-)-dimethyltransferase activity"/>
    <property type="evidence" value="ECO:0007669"/>
    <property type="project" value="InterPro"/>
</dbReference>
<dbReference type="InterPro" id="IPR029063">
    <property type="entry name" value="SAM-dependent_MTases_sf"/>
</dbReference>
<evidence type="ECO:0000256" key="1">
    <source>
        <dbReference type="ARBA" id="ARBA00022679"/>
    </source>
</evidence>
<dbReference type="PROSITE" id="PS01131">
    <property type="entry name" value="RRNA_A_DIMETH"/>
    <property type="match status" value="1"/>
</dbReference>
<dbReference type="CDD" id="cd02440">
    <property type="entry name" value="AdoMet_MTases"/>
    <property type="match status" value="1"/>
</dbReference>
<keyword evidence="2" id="KW-0949">S-adenosyl-L-methionine</keyword>
<protein>
    <submittedName>
        <fullName evidence="4">Methyltransferase domain-containing protein</fullName>
    </submittedName>
</protein>
<comment type="caution">
    <text evidence="4">The sequence shown here is derived from an EMBL/GenBank/DDBJ whole genome shotgun (WGS) entry which is preliminary data.</text>
</comment>
<sequence length="334" mass="37249">MSDIERYDYAFDPEGDAWAARLLRRVPGGASVLELGPGPGAMTQVLRARGQAVTVVENDPAALQALRPLGVQAVEADLDGLAWLDALQGRRFDAILACDVLEHLRSPEQVLKELSGLLEPMGSLIISLPNIAYAGVVAALRAGVFDYADKGLLDRTHLRFFTRRSIEQQLMDCGWVPLAWEANRVPVAQSEFAWHWEAIPDVWRQHLLTGWTDFDVYQWMVVAAPARDSRDWETVQVRAEASQLRAQLQALQLTHATEHASLLEHQKAFGEARQLIAQFEQERDSLRQQVQQLATDKAALEQACQDAQEALTQERAAMAGSSWRARLARRLGVD</sequence>
<evidence type="ECO:0000256" key="2">
    <source>
        <dbReference type="ARBA" id="ARBA00022691"/>
    </source>
</evidence>
<dbReference type="Pfam" id="PF13489">
    <property type="entry name" value="Methyltransf_23"/>
    <property type="match status" value="1"/>
</dbReference>